<keyword evidence="8" id="KW-0547">Nucleotide-binding</keyword>
<dbReference type="PROSITE" id="PS50994">
    <property type="entry name" value="INTEGRASE"/>
    <property type="match status" value="1"/>
</dbReference>
<dbReference type="SUPFAM" id="SSF53098">
    <property type="entry name" value="Ribonuclease H-like"/>
    <property type="match status" value="1"/>
</dbReference>
<keyword evidence="5" id="KW-0548">Nucleotidyltransferase</keyword>
<keyword evidence="3" id="KW-1188">Viral release from host cell</keyword>
<evidence type="ECO:0000256" key="6">
    <source>
        <dbReference type="ARBA" id="ARBA00022722"/>
    </source>
</evidence>
<dbReference type="Gene3D" id="3.30.420.10">
    <property type="entry name" value="Ribonuclease H-like superfamily/Ribonuclease H"/>
    <property type="match status" value="1"/>
</dbReference>
<dbReference type="OrthoDB" id="2741288at2759"/>
<keyword evidence="10" id="KW-0378">Hydrolase</keyword>
<keyword evidence="9" id="KW-0255">Endonuclease</keyword>
<dbReference type="AlphaFoldDB" id="A0A4S4MVF3"/>
<keyword evidence="7" id="KW-0479">Metal-binding</keyword>
<dbReference type="InterPro" id="IPR057670">
    <property type="entry name" value="SH3_retrovirus"/>
</dbReference>
<evidence type="ECO:0000259" key="23">
    <source>
        <dbReference type="PROSITE" id="PS50994"/>
    </source>
</evidence>
<dbReference type="Pfam" id="PF22936">
    <property type="entry name" value="Pol_BBD"/>
    <property type="match status" value="1"/>
</dbReference>
<evidence type="ECO:0000256" key="8">
    <source>
        <dbReference type="ARBA" id="ARBA00022741"/>
    </source>
</evidence>
<keyword evidence="14" id="KW-0229">DNA integration</keyword>
<keyword evidence="25" id="KW-1185">Reference proteome</keyword>
<evidence type="ECO:0000256" key="13">
    <source>
        <dbReference type="ARBA" id="ARBA00022884"/>
    </source>
</evidence>
<evidence type="ECO:0000256" key="21">
    <source>
        <dbReference type="ARBA" id="ARBA00049244"/>
    </source>
</evidence>
<evidence type="ECO:0000256" key="18">
    <source>
        <dbReference type="ARBA" id="ARBA00023172"/>
    </source>
</evidence>
<dbReference type="Pfam" id="PF07727">
    <property type="entry name" value="RVT_2"/>
    <property type="match status" value="1"/>
</dbReference>
<comment type="function">
    <text evidence="1">The aspartyl protease (PR) mediates the proteolytic cleavages of the Gag and Gag-Pol polyproteins after assembly of the VLP.</text>
</comment>
<keyword evidence="6" id="KW-0540">Nuclease</keyword>
<dbReference type="InterPro" id="IPR013103">
    <property type="entry name" value="RVT_2"/>
</dbReference>
<dbReference type="InterPro" id="IPR012337">
    <property type="entry name" value="RNaseH-like_sf"/>
</dbReference>
<accession>A0A4S4MVF3</accession>
<evidence type="ECO:0000256" key="15">
    <source>
        <dbReference type="ARBA" id="ARBA00022918"/>
    </source>
</evidence>
<dbReference type="InterPro" id="IPR054722">
    <property type="entry name" value="PolX-like_BBD"/>
</dbReference>
<dbReference type="GO" id="GO:0003964">
    <property type="term" value="F:RNA-directed DNA polymerase activity"/>
    <property type="evidence" value="ECO:0007669"/>
    <property type="project" value="UniProtKB-KW"/>
</dbReference>
<dbReference type="PANTHER" id="PTHR42648">
    <property type="entry name" value="TRANSPOSASE, PUTATIVE-RELATED"/>
    <property type="match status" value="1"/>
</dbReference>
<dbReference type="GO" id="GO:0005634">
    <property type="term" value="C:nucleus"/>
    <property type="evidence" value="ECO:0007669"/>
    <property type="project" value="UniProtKB-ARBA"/>
</dbReference>
<comment type="caution">
    <text evidence="24">The sequence shown here is derived from an EMBL/GenBank/DDBJ whole genome shotgun (WGS) entry which is preliminary data.</text>
</comment>
<dbReference type="Pfam" id="PF25597">
    <property type="entry name" value="SH3_retrovirus"/>
    <property type="match status" value="1"/>
</dbReference>
<organism evidence="24 25">
    <name type="scientific">Antrodiella citrinella</name>
    <dbReference type="NCBI Taxonomy" id="2447956"/>
    <lineage>
        <taxon>Eukaryota</taxon>
        <taxon>Fungi</taxon>
        <taxon>Dikarya</taxon>
        <taxon>Basidiomycota</taxon>
        <taxon>Agaricomycotina</taxon>
        <taxon>Agaricomycetes</taxon>
        <taxon>Polyporales</taxon>
        <taxon>Steccherinaceae</taxon>
        <taxon>Antrodiella</taxon>
    </lineage>
</organism>
<keyword evidence="11" id="KW-0067">ATP-binding</keyword>
<keyword evidence="19" id="KW-0511">Multifunctional enzyme</keyword>
<feature type="region of interest" description="Disordered" evidence="22">
    <location>
        <begin position="180"/>
        <end position="210"/>
    </location>
</feature>
<keyword evidence="2" id="KW-0815">Transposition</keyword>
<evidence type="ECO:0000256" key="16">
    <source>
        <dbReference type="ARBA" id="ARBA00022932"/>
    </source>
</evidence>
<dbReference type="InterPro" id="IPR036397">
    <property type="entry name" value="RNaseH_sf"/>
</dbReference>
<comment type="catalytic activity">
    <reaction evidence="20">
        <text>DNA(n) + a 2'-deoxyribonucleoside 5'-triphosphate = DNA(n+1) + diphosphate</text>
        <dbReference type="Rhea" id="RHEA:22508"/>
        <dbReference type="Rhea" id="RHEA-COMP:17339"/>
        <dbReference type="Rhea" id="RHEA-COMP:17340"/>
        <dbReference type="ChEBI" id="CHEBI:33019"/>
        <dbReference type="ChEBI" id="CHEBI:61560"/>
        <dbReference type="ChEBI" id="CHEBI:173112"/>
        <dbReference type="EC" id="2.7.7.49"/>
    </reaction>
</comment>
<keyword evidence="17" id="KW-0917">Virion maturation</keyword>
<evidence type="ECO:0000313" key="25">
    <source>
        <dbReference type="Proteomes" id="UP000308730"/>
    </source>
</evidence>
<dbReference type="GO" id="GO:0008233">
    <property type="term" value="F:peptidase activity"/>
    <property type="evidence" value="ECO:0007669"/>
    <property type="project" value="UniProtKB-KW"/>
</dbReference>
<dbReference type="GO" id="GO:0005524">
    <property type="term" value="F:ATP binding"/>
    <property type="evidence" value="ECO:0007669"/>
    <property type="project" value="UniProtKB-KW"/>
</dbReference>
<feature type="compositionally biased region" description="Basic and acidic residues" evidence="22">
    <location>
        <begin position="844"/>
        <end position="866"/>
    </location>
</feature>
<keyword evidence="16" id="KW-0808">Transferase</keyword>
<evidence type="ECO:0000256" key="19">
    <source>
        <dbReference type="ARBA" id="ARBA00023268"/>
    </source>
</evidence>
<evidence type="ECO:0000256" key="22">
    <source>
        <dbReference type="SAM" id="MobiDB-lite"/>
    </source>
</evidence>
<keyword evidence="12" id="KW-0460">Magnesium</keyword>
<feature type="domain" description="Integrase catalytic" evidence="23">
    <location>
        <begin position="507"/>
        <end position="672"/>
    </location>
</feature>
<feature type="region of interest" description="Disordered" evidence="22">
    <location>
        <begin position="42"/>
        <end position="107"/>
    </location>
</feature>
<dbReference type="GO" id="GO:0015074">
    <property type="term" value="P:DNA integration"/>
    <property type="evidence" value="ECO:0007669"/>
    <property type="project" value="UniProtKB-KW"/>
</dbReference>
<keyword evidence="18" id="KW-0233">DNA recombination</keyword>
<dbReference type="PANTHER" id="PTHR42648:SF11">
    <property type="entry name" value="TRANSPOSON TY4-P GAG-POL POLYPROTEIN"/>
    <property type="match status" value="1"/>
</dbReference>
<evidence type="ECO:0000256" key="7">
    <source>
        <dbReference type="ARBA" id="ARBA00022723"/>
    </source>
</evidence>
<keyword evidence="13" id="KW-0694">RNA-binding</keyword>
<keyword evidence="16" id="KW-0239">DNA-directed DNA polymerase</keyword>
<proteinExistence type="predicted"/>
<evidence type="ECO:0000256" key="17">
    <source>
        <dbReference type="ARBA" id="ARBA00023113"/>
    </source>
</evidence>
<evidence type="ECO:0000256" key="20">
    <source>
        <dbReference type="ARBA" id="ARBA00048173"/>
    </source>
</evidence>
<evidence type="ECO:0000256" key="5">
    <source>
        <dbReference type="ARBA" id="ARBA00022695"/>
    </source>
</evidence>
<feature type="compositionally biased region" description="Basic and acidic residues" evidence="22">
    <location>
        <begin position="791"/>
        <end position="803"/>
    </location>
</feature>
<sequence>MILMNKIPQKWDTITTVLMQSEKKDINFDFVAKALTVRWDQASKGDPSIQKLSAVKRKKDDPSFKQQYQHRSAPAGNGGQSNQGNSGNSGNGRKRGKRGGKGKEKAAHAIISSAEAPLLAARLTPSVPSPQVMVRASHTYGKPNQYPKFKKAIKLAHELDVARTPETLRTLEKVYDDPPVASGSIVTLDDDDDRASKRARTDDEEEPLDWGSDVDEEIANAAGFDDDKYSGQVLSLYNPISATDAIDLTETCRRLSSVLECNVVNECHHLLDSAKCALCKGKGKPQNKKSIVERQQHSWLEGTWWLMDSGASLHCTNQIDDFIDYEKLPVKIPIKTASTTKIYMIRVGSVAIRHPVLQNNGTYVHQVSRVFPVYHCPEMIGRILSMGTFIQDDLIVRSDSRHIALYQRNLELPIIDCFPRQANDTLYIVPDYSVDDGTFELNPVVFAVDFGIMHRCLGHPSKDVLQRAKVHTKGFPPNLSFPKESPICRGCAEGKMKLQSFPPSRTRASKPFEKIHSDLKSLPVESYHRNKYFIIFYDDYTSNGWIIFLREKSGAITATRQFIAMVKNQYKTTIKEWMSDAGGEYKSDEFLKMLADLGIKVLQSAPNMHQQNRRAERWIQTIMDKAEPMRFDTCLPPSWWEFAVGHAVHVYNRTPMKRLEWWTPHELLTGDVPDISHLRVFGCGAYIYLPKEVRLNKLSPKSELMIYLGVAEGIKGFKFMRQPNNVIFTAITAMFDEEMFPRCPDQRRRNTTRIGQDNQPADIPLDIPPEVDADDDDDAPAPRPHHTHHLPQRDEGRDHDGNHDGAAAPNPPPPPPPPEEPPAPQPRRSGREQRPVYRPGNVYGERRNPVDQFKDVERMGKWKEIVGEQPSSSRNAPQSIQDKVPGPNLDHPNPARDNAAPSEDEVEDILARLCREGGVELIDLLLAKAIPQRELLPDESNVREWTFRDISKLPKKEQEEWRHACREELEALHKRKVFELVNLPEGRKVIRNHWVFDVKSDGRKKARLVAKGFSQVEGVDFDQIFSPVVRFETVRLVLALATLEDWHVSGVDVKSAYLYGKLDEEIYMEQPEGFKVKGQERKVLRLLRALYGLKQAGLAWWRVRT</sequence>
<dbReference type="InterPro" id="IPR001584">
    <property type="entry name" value="Integrase_cat-core"/>
</dbReference>
<dbReference type="GO" id="GO:0046872">
    <property type="term" value="F:metal ion binding"/>
    <property type="evidence" value="ECO:0007669"/>
    <property type="project" value="UniProtKB-KW"/>
</dbReference>
<feature type="compositionally biased region" description="Polar residues" evidence="22">
    <location>
        <begin position="869"/>
        <end position="881"/>
    </location>
</feature>
<evidence type="ECO:0000256" key="9">
    <source>
        <dbReference type="ARBA" id="ARBA00022759"/>
    </source>
</evidence>
<dbReference type="GO" id="GO:0006310">
    <property type="term" value="P:DNA recombination"/>
    <property type="evidence" value="ECO:0007669"/>
    <property type="project" value="UniProtKB-KW"/>
</dbReference>
<keyword evidence="15" id="KW-0695">RNA-directed DNA polymerase</keyword>
<feature type="region of interest" description="Disordered" evidence="22">
    <location>
        <begin position="747"/>
        <end position="904"/>
    </location>
</feature>
<dbReference type="Proteomes" id="UP000308730">
    <property type="component" value="Unassembled WGS sequence"/>
</dbReference>
<comment type="catalytic activity">
    <reaction evidence="21">
        <text>DNA(n) + a 2'-deoxyribonucleoside 5'-triphosphate = DNA(n+1) + diphosphate</text>
        <dbReference type="Rhea" id="RHEA:22508"/>
        <dbReference type="Rhea" id="RHEA-COMP:17339"/>
        <dbReference type="Rhea" id="RHEA-COMP:17340"/>
        <dbReference type="ChEBI" id="CHEBI:33019"/>
        <dbReference type="ChEBI" id="CHEBI:61560"/>
        <dbReference type="ChEBI" id="CHEBI:173112"/>
        <dbReference type="EC" id="2.7.7.7"/>
    </reaction>
</comment>
<dbReference type="GO" id="GO:0003887">
    <property type="term" value="F:DNA-directed DNA polymerase activity"/>
    <property type="evidence" value="ECO:0007669"/>
    <property type="project" value="UniProtKB-KW"/>
</dbReference>
<reference evidence="24 25" key="1">
    <citation type="submission" date="2019-02" db="EMBL/GenBank/DDBJ databases">
        <title>Genome sequencing of the rare red list fungi Antrodiella citrinella (Flaviporus citrinellus).</title>
        <authorList>
            <person name="Buettner E."/>
            <person name="Kellner H."/>
        </authorList>
    </citation>
    <scope>NUCLEOTIDE SEQUENCE [LARGE SCALE GENOMIC DNA]</scope>
    <source>
        <strain evidence="24 25">DSM 108506</strain>
    </source>
</reference>
<dbReference type="InterPro" id="IPR039537">
    <property type="entry name" value="Retrotran_Ty1/copia-like"/>
</dbReference>
<evidence type="ECO:0000256" key="4">
    <source>
        <dbReference type="ARBA" id="ARBA00022670"/>
    </source>
</evidence>
<evidence type="ECO:0000256" key="14">
    <source>
        <dbReference type="ARBA" id="ARBA00022908"/>
    </source>
</evidence>
<evidence type="ECO:0000256" key="3">
    <source>
        <dbReference type="ARBA" id="ARBA00022612"/>
    </source>
</evidence>
<evidence type="ECO:0000256" key="1">
    <source>
        <dbReference type="ARBA" id="ARBA00002180"/>
    </source>
</evidence>
<evidence type="ECO:0000256" key="11">
    <source>
        <dbReference type="ARBA" id="ARBA00022840"/>
    </source>
</evidence>
<feature type="compositionally biased region" description="Acidic residues" evidence="22">
    <location>
        <begin position="769"/>
        <end position="779"/>
    </location>
</feature>
<gene>
    <name evidence="24" type="ORF">EUX98_g6847</name>
</gene>
<evidence type="ECO:0000256" key="12">
    <source>
        <dbReference type="ARBA" id="ARBA00022842"/>
    </source>
</evidence>
<protein>
    <recommendedName>
        <fullName evidence="23">Integrase catalytic domain-containing protein</fullName>
    </recommendedName>
</protein>
<dbReference type="GO" id="GO:0032196">
    <property type="term" value="P:transposition"/>
    <property type="evidence" value="ECO:0007669"/>
    <property type="project" value="UniProtKB-KW"/>
</dbReference>
<dbReference type="EMBL" id="SGPM01000260">
    <property type="protein sequence ID" value="THH27330.1"/>
    <property type="molecule type" value="Genomic_DNA"/>
</dbReference>
<evidence type="ECO:0000256" key="10">
    <source>
        <dbReference type="ARBA" id="ARBA00022801"/>
    </source>
</evidence>
<dbReference type="GO" id="GO:0006508">
    <property type="term" value="P:proteolysis"/>
    <property type="evidence" value="ECO:0007669"/>
    <property type="project" value="UniProtKB-KW"/>
</dbReference>
<evidence type="ECO:0000313" key="24">
    <source>
        <dbReference type="EMBL" id="THH27330.1"/>
    </source>
</evidence>
<name>A0A4S4MVF3_9APHY</name>
<dbReference type="GO" id="GO:0003723">
    <property type="term" value="F:RNA binding"/>
    <property type="evidence" value="ECO:0007669"/>
    <property type="project" value="UniProtKB-KW"/>
</dbReference>
<dbReference type="Pfam" id="PF00665">
    <property type="entry name" value="rve"/>
    <property type="match status" value="1"/>
</dbReference>
<dbReference type="GO" id="GO:0004519">
    <property type="term" value="F:endonuclease activity"/>
    <property type="evidence" value="ECO:0007669"/>
    <property type="project" value="UniProtKB-KW"/>
</dbReference>
<feature type="compositionally biased region" description="Pro residues" evidence="22">
    <location>
        <begin position="809"/>
        <end position="825"/>
    </location>
</feature>
<evidence type="ECO:0000256" key="2">
    <source>
        <dbReference type="ARBA" id="ARBA00022578"/>
    </source>
</evidence>
<keyword evidence="4" id="KW-0645">Protease</keyword>